<gene>
    <name evidence="2" type="ORF">DAPPUDRAFT_243410</name>
</gene>
<sequence>MKLKSSIIEKQPSRDNESFEEPLRTKRIAEKQVANKHSVKQRKNQDRSPSTTESRESQLKGITLEPATLDNPPPTTREPLKKPLLKQLKKNRIVLEPSTCQEPQPTVNKRLKEPQTNVKVEPGIFQTHSSTFAESCEEPEKKKTKLYPDKDQEEEEVLIIPSSKSTKFKSIMYVDLISEQED</sequence>
<dbReference type="AlphaFoldDB" id="E9GIP8"/>
<feature type="compositionally biased region" description="Basic residues" evidence="1">
    <location>
        <begin position="83"/>
        <end position="92"/>
    </location>
</feature>
<evidence type="ECO:0000256" key="1">
    <source>
        <dbReference type="SAM" id="MobiDB-lite"/>
    </source>
</evidence>
<proteinExistence type="predicted"/>
<feature type="region of interest" description="Disordered" evidence="1">
    <location>
        <begin position="1"/>
        <end position="144"/>
    </location>
</feature>
<feature type="compositionally biased region" description="Basic and acidic residues" evidence="1">
    <location>
        <begin position="11"/>
        <end position="30"/>
    </location>
</feature>
<accession>E9GIP8</accession>
<dbReference type="KEGG" id="dpx:DAPPUDRAFT_243410"/>
<organism evidence="2 3">
    <name type="scientific">Daphnia pulex</name>
    <name type="common">Water flea</name>
    <dbReference type="NCBI Taxonomy" id="6669"/>
    <lineage>
        <taxon>Eukaryota</taxon>
        <taxon>Metazoa</taxon>
        <taxon>Ecdysozoa</taxon>
        <taxon>Arthropoda</taxon>
        <taxon>Crustacea</taxon>
        <taxon>Branchiopoda</taxon>
        <taxon>Diplostraca</taxon>
        <taxon>Cladocera</taxon>
        <taxon>Anomopoda</taxon>
        <taxon>Daphniidae</taxon>
        <taxon>Daphnia</taxon>
    </lineage>
</organism>
<name>E9GIP8_DAPPU</name>
<dbReference type="InParanoid" id="E9GIP8"/>
<evidence type="ECO:0000313" key="3">
    <source>
        <dbReference type="Proteomes" id="UP000000305"/>
    </source>
</evidence>
<reference evidence="2 3" key="1">
    <citation type="journal article" date="2011" name="Science">
        <title>The ecoresponsive genome of Daphnia pulex.</title>
        <authorList>
            <person name="Colbourne J.K."/>
            <person name="Pfrender M.E."/>
            <person name="Gilbert D."/>
            <person name="Thomas W.K."/>
            <person name="Tucker A."/>
            <person name="Oakley T.H."/>
            <person name="Tokishita S."/>
            <person name="Aerts A."/>
            <person name="Arnold G.J."/>
            <person name="Basu M.K."/>
            <person name="Bauer D.J."/>
            <person name="Caceres C.E."/>
            <person name="Carmel L."/>
            <person name="Casola C."/>
            <person name="Choi J.H."/>
            <person name="Detter J.C."/>
            <person name="Dong Q."/>
            <person name="Dusheyko S."/>
            <person name="Eads B.D."/>
            <person name="Frohlich T."/>
            <person name="Geiler-Samerotte K.A."/>
            <person name="Gerlach D."/>
            <person name="Hatcher P."/>
            <person name="Jogdeo S."/>
            <person name="Krijgsveld J."/>
            <person name="Kriventseva E.V."/>
            <person name="Kultz D."/>
            <person name="Laforsch C."/>
            <person name="Lindquist E."/>
            <person name="Lopez J."/>
            <person name="Manak J.R."/>
            <person name="Muller J."/>
            <person name="Pangilinan J."/>
            <person name="Patwardhan R.P."/>
            <person name="Pitluck S."/>
            <person name="Pritham E.J."/>
            <person name="Rechtsteiner A."/>
            <person name="Rho M."/>
            <person name="Rogozin I.B."/>
            <person name="Sakarya O."/>
            <person name="Salamov A."/>
            <person name="Schaack S."/>
            <person name="Shapiro H."/>
            <person name="Shiga Y."/>
            <person name="Skalitzky C."/>
            <person name="Smith Z."/>
            <person name="Souvorov A."/>
            <person name="Sung W."/>
            <person name="Tang Z."/>
            <person name="Tsuchiya D."/>
            <person name="Tu H."/>
            <person name="Vos H."/>
            <person name="Wang M."/>
            <person name="Wolf Y.I."/>
            <person name="Yamagata H."/>
            <person name="Yamada T."/>
            <person name="Ye Y."/>
            <person name="Shaw J.R."/>
            <person name="Andrews J."/>
            <person name="Crease T.J."/>
            <person name="Tang H."/>
            <person name="Lucas S.M."/>
            <person name="Robertson H.M."/>
            <person name="Bork P."/>
            <person name="Koonin E.V."/>
            <person name="Zdobnov E.M."/>
            <person name="Grigoriev I.V."/>
            <person name="Lynch M."/>
            <person name="Boore J.L."/>
        </authorList>
    </citation>
    <scope>NUCLEOTIDE SEQUENCE [LARGE SCALE GENOMIC DNA]</scope>
</reference>
<evidence type="ECO:0000313" key="2">
    <source>
        <dbReference type="EMBL" id="EFX80695.1"/>
    </source>
</evidence>
<keyword evidence="3" id="KW-1185">Reference proteome</keyword>
<dbReference type="EMBL" id="GL732546">
    <property type="protein sequence ID" value="EFX80695.1"/>
    <property type="molecule type" value="Genomic_DNA"/>
</dbReference>
<feature type="compositionally biased region" description="Polar residues" evidence="1">
    <location>
        <begin position="98"/>
        <end position="107"/>
    </location>
</feature>
<dbReference type="Proteomes" id="UP000000305">
    <property type="component" value="Unassembled WGS sequence"/>
</dbReference>
<protein>
    <submittedName>
        <fullName evidence="2">Uncharacterized protein</fullName>
    </submittedName>
</protein>
<dbReference type="HOGENOM" id="CLU_082228_0_0_1"/>